<proteinExistence type="predicted"/>
<dbReference type="AlphaFoldDB" id="A0A218WKQ0"/>
<accession>A0A218WKQ0</accession>
<keyword evidence="2" id="KW-0732">Signal</keyword>
<keyword evidence="1" id="KW-1133">Transmembrane helix</keyword>
<feature type="signal peptide" evidence="2">
    <location>
        <begin position="1"/>
        <end position="22"/>
    </location>
</feature>
<comment type="caution">
    <text evidence="3">The sequence shown here is derived from an EMBL/GenBank/DDBJ whole genome shotgun (WGS) entry which is preliminary data.</text>
</comment>
<evidence type="ECO:0000256" key="1">
    <source>
        <dbReference type="SAM" id="Phobius"/>
    </source>
</evidence>
<feature type="chain" id="PRO_5012352254" evidence="2">
    <location>
        <begin position="23"/>
        <end position="162"/>
    </location>
</feature>
<gene>
    <name evidence="3" type="ORF">CDL15_Pgr001153</name>
</gene>
<evidence type="ECO:0000313" key="4">
    <source>
        <dbReference type="Proteomes" id="UP000197138"/>
    </source>
</evidence>
<dbReference type="Proteomes" id="UP000197138">
    <property type="component" value="Unassembled WGS sequence"/>
</dbReference>
<keyword evidence="1" id="KW-0472">Membrane</keyword>
<evidence type="ECO:0000313" key="3">
    <source>
        <dbReference type="EMBL" id="OWM73039.1"/>
    </source>
</evidence>
<sequence>MRRTSKLHVAWLVELGSPVGSATPKGTPGSVVVGVMKVGEGGEGTLGVVVTGVGVTGVGVAGELVLYYRPVLDIIAMFLSEALGLAIHQAPPEDVVGVVAAAGLVGVANVGDGVANVGDGFANVGDGFANVGDEGTGGGDDDGFTMGVVVGVVGLIIGTESL</sequence>
<protein>
    <submittedName>
        <fullName evidence="3">Uncharacterized protein</fullName>
    </submittedName>
</protein>
<dbReference type="EMBL" id="MTKT01003953">
    <property type="protein sequence ID" value="OWM73039.1"/>
    <property type="molecule type" value="Genomic_DNA"/>
</dbReference>
<keyword evidence="1" id="KW-0812">Transmembrane</keyword>
<feature type="transmembrane region" description="Helical" evidence="1">
    <location>
        <begin position="46"/>
        <end position="68"/>
    </location>
</feature>
<organism evidence="3 4">
    <name type="scientific">Punica granatum</name>
    <name type="common">Pomegranate</name>
    <dbReference type="NCBI Taxonomy" id="22663"/>
    <lineage>
        <taxon>Eukaryota</taxon>
        <taxon>Viridiplantae</taxon>
        <taxon>Streptophyta</taxon>
        <taxon>Embryophyta</taxon>
        <taxon>Tracheophyta</taxon>
        <taxon>Spermatophyta</taxon>
        <taxon>Magnoliopsida</taxon>
        <taxon>eudicotyledons</taxon>
        <taxon>Gunneridae</taxon>
        <taxon>Pentapetalae</taxon>
        <taxon>rosids</taxon>
        <taxon>malvids</taxon>
        <taxon>Myrtales</taxon>
        <taxon>Lythraceae</taxon>
        <taxon>Punica</taxon>
    </lineage>
</organism>
<reference evidence="4" key="1">
    <citation type="journal article" date="2017" name="Plant J.">
        <title>The pomegranate (Punica granatum L.) genome and the genomics of punicalagin biosynthesis.</title>
        <authorList>
            <person name="Qin G."/>
            <person name="Xu C."/>
            <person name="Ming R."/>
            <person name="Tang H."/>
            <person name="Guyot R."/>
            <person name="Kramer E.M."/>
            <person name="Hu Y."/>
            <person name="Yi X."/>
            <person name="Qi Y."/>
            <person name="Xu X."/>
            <person name="Gao Z."/>
            <person name="Pan H."/>
            <person name="Jian J."/>
            <person name="Tian Y."/>
            <person name="Yue Z."/>
            <person name="Xu Y."/>
        </authorList>
    </citation>
    <scope>NUCLEOTIDE SEQUENCE [LARGE SCALE GENOMIC DNA]</scope>
    <source>
        <strain evidence="4">cv. Dabenzi</strain>
    </source>
</reference>
<name>A0A218WKQ0_PUNGR</name>
<evidence type="ECO:0000256" key="2">
    <source>
        <dbReference type="SAM" id="SignalP"/>
    </source>
</evidence>